<keyword evidence="3" id="KW-1185">Reference proteome</keyword>
<evidence type="ECO:0000259" key="1">
    <source>
        <dbReference type="Pfam" id="PF13472"/>
    </source>
</evidence>
<dbReference type="Proteomes" id="UP001595807">
    <property type="component" value="Unassembled WGS sequence"/>
</dbReference>
<dbReference type="PANTHER" id="PTHR30383:SF5">
    <property type="entry name" value="SGNH HYDROLASE-TYPE ESTERASE DOMAIN-CONTAINING PROTEIN"/>
    <property type="match status" value="1"/>
</dbReference>
<dbReference type="Gene3D" id="3.40.50.1110">
    <property type="entry name" value="SGNH hydrolase"/>
    <property type="match status" value="1"/>
</dbReference>
<comment type="caution">
    <text evidence="2">The sequence shown here is derived from an EMBL/GenBank/DDBJ whole genome shotgun (WGS) entry which is preliminary data.</text>
</comment>
<dbReference type="RefSeq" id="WP_380424857.1">
    <property type="nucleotide sequence ID" value="NZ_JBHRZV010000009.1"/>
</dbReference>
<dbReference type="PANTHER" id="PTHR30383">
    <property type="entry name" value="THIOESTERASE 1/PROTEASE 1/LYSOPHOSPHOLIPASE L1"/>
    <property type="match status" value="1"/>
</dbReference>
<organism evidence="2 3">
    <name type="scientific">Streptococcus caprae</name>
    <dbReference type="NCBI Taxonomy" id="1640501"/>
    <lineage>
        <taxon>Bacteria</taxon>
        <taxon>Bacillati</taxon>
        <taxon>Bacillota</taxon>
        <taxon>Bacilli</taxon>
        <taxon>Lactobacillales</taxon>
        <taxon>Streptococcaceae</taxon>
        <taxon>Streptococcus</taxon>
    </lineage>
</organism>
<sequence length="213" mass="24114">MTSQESTLNKYYSKIQETVRQEYASLNRRTLREPEIIFIGDSIIHLFPIEELLVSRKVIANRGISAYTTRDLLTYLDIHVFGQAVEEVFILIGTNDIGMGIPTTETLANLSQIITQLQKDYPSIMVKLLSILPINQEQQFSETVGLRTNQAIAELNQAYAHLLTRFELVELLPVPMGLVDEIGQLKLEVTKDGLHLNQAGYQILARDIQTQLT</sequence>
<dbReference type="InterPro" id="IPR013830">
    <property type="entry name" value="SGNH_hydro"/>
</dbReference>
<reference evidence="3" key="1">
    <citation type="journal article" date="2019" name="Int. J. Syst. Evol. Microbiol.">
        <title>The Global Catalogue of Microorganisms (GCM) 10K type strain sequencing project: providing services to taxonomists for standard genome sequencing and annotation.</title>
        <authorList>
            <consortium name="The Broad Institute Genomics Platform"/>
            <consortium name="The Broad Institute Genome Sequencing Center for Infectious Disease"/>
            <person name="Wu L."/>
            <person name="Ma J."/>
        </authorList>
    </citation>
    <scope>NUCLEOTIDE SEQUENCE [LARGE SCALE GENOMIC DNA]</scope>
    <source>
        <strain evidence="3">CCUG 67170</strain>
    </source>
</reference>
<evidence type="ECO:0000313" key="3">
    <source>
        <dbReference type="Proteomes" id="UP001595807"/>
    </source>
</evidence>
<dbReference type="InterPro" id="IPR036514">
    <property type="entry name" value="SGNH_hydro_sf"/>
</dbReference>
<evidence type="ECO:0000313" key="2">
    <source>
        <dbReference type="EMBL" id="MFC3927377.1"/>
    </source>
</evidence>
<accession>A0ABV8CTR1</accession>
<proteinExistence type="predicted"/>
<feature type="domain" description="SGNH hydrolase-type esterase" evidence="1">
    <location>
        <begin position="55"/>
        <end position="203"/>
    </location>
</feature>
<dbReference type="InterPro" id="IPR051532">
    <property type="entry name" value="Ester_Hydrolysis_Enzymes"/>
</dbReference>
<protein>
    <submittedName>
        <fullName evidence="2">GDSL-type esterase/lipase family protein</fullName>
    </submittedName>
</protein>
<gene>
    <name evidence="2" type="ORF">ACFORF_01845</name>
</gene>
<name>A0ABV8CTR1_9STRE</name>
<dbReference type="SUPFAM" id="SSF52266">
    <property type="entry name" value="SGNH hydrolase"/>
    <property type="match status" value="1"/>
</dbReference>
<dbReference type="EMBL" id="JBHRZV010000009">
    <property type="protein sequence ID" value="MFC3927377.1"/>
    <property type="molecule type" value="Genomic_DNA"/>
</dbReference>
<dbReference type="Pfam" id="PF13472">
    <property type="entry name" value="Lipase_GDSL_2"/>
    <property type="match status" value="1"/>
</dbReference>